<dbReference type="EMBL" id="FXUI01000003">
    <property type="protein sequence ID" value="SMP60582.1"/>
    <property type="molecule type" value="Genomic_DNA"/>
</dbReference>
<keyword evidence="4" id="KW-1185">Reference proteome</keyword>
<proteinExistence type="predicted"/>
<feature type="chain" id="PRO_5047074995" description="Lipoprotein" evidence="2">
    <location>
        <begin position="23"/>
        <end position="231"/>
    </location>
</feature>
<dbReference type="Proteomes" id="UP001157910">
    <property type="component" value="Unassembled WGS sequence"/>
</dbReference>
<evidence type="ECO:0000256" key="2">
    <source>
        <dbReference type="SAM" id="SignalP"/>
    </source>
</evidence>
<dbReference type="RefSeq" id="WP_283405567.1">
    <property type="nucleotide sequence ID" value="NZ_FXUI01000003.1"/>
</dbReference>
<sequence length="231" mass="24996">MIASKPFIRRLILTLAPLGALAGCGTGPDASEPSGAAKEVSRPAAPELVAREADLRKREQAQLDWLKKTLDKPAHAAVYEAALQQARGRAGHCPDDRCHARALNRREARLDYADGKNSRMPNLPFGAGRFMREGYAGPVRLIPLIDGQAMLLVSLSAKGRPACALDGVIRRDDEKDSWTVTSLEEGEPMLVLKPAGKSAFDLSYTDPAQRRSTNPYCTGGASIEGRYTREG</sequence>
<comment type="caution">
    <text evidence="3">The sequence shown here is derived from an EMBL/GenBank/DDBJ whole genome shotgun (WGS) entry which is preliminary data.</text>
</comment>
<dbReference type="PROSITE" id="PS51257">
    <property type="entry name" value="PROKAR_LIPOPROTEIN"/>
    <property type="match status" value="1"/>
</dbReference>
<protein>
    <recommendedName>
        <fullName evidence="5">Lipoprotein</fullName>
    </recommendedName>
</protein>
<evidence type="ECO:0000256" key="1">
    <source>
        <dbReference type="SAM" id="MobiDB-lite"/>
    </source>
</evidence>
<name>A0ABY1Q5Z0_9SPHN</name>
<evidence type="ECO:0008006" key="5">
    <source>
        <dbReference type="Google" id="ProtNLM"/>
    </source>
</evidence>
<reference evidence="3 4" key="1">
    <citation type="submission" date="2017-05" db="EMBL/GenBank/DDBJ databases">
        <authorList>
            <person name="Varghese N."/>
            <person name="Submissions S."/>
        </authorList>
    </citation>
    <scope>NUCLEOTIDE SEQUENCE [LARGE SCALE GENOMIC DNA]</scope>
    <source>
        <strain evidence="3 4">SM16</strain>
    </source>
</reference>
<organism evidence="3 4">
    <name type="scientific">Novosphingobium panipatense</name>
    <dbReference type="NCBI Taxonomy" id="428991"/>
    <lineage>
        <taxon>Bacteria</taxon>
        <taxon>Pseudomonadati</taxon>
        <taxon>Pseudomonadota</taxon>
        <taxon>Alphaproteobacteria</taxon>
        <taxon>Sphingomonadales</taxon>
        <taxon>Sphingomonadaceae</taxon>
        <taxon>Novosphingobium</taxon>
    </lineage>
</organism>
<feature type="signal peptide" evidence="2">
    <location>
        <begin position="1"/>
        <end position="22"/>
    </location>
</feature>
<gene>
    <name evidence="3" type="ORF">SAMN06296065_103113</name>
</gene>
<accession>A0ABY1Q5Z0</accession>
<evidence type="ECO:0000313" key="4">
    <source>
        <dbReference type="Proteomes" id="UP001157910"/>
    </source>
</evidence>
<evidence type="ECO:0000313" key="3">
    <source>
        <dbReference type="EMBL" id="SMP60582.1"/>
    </source>
</evidence>
<keyword evidence="2" id="KW-0732">Signal</keyword>
<feature type="region of interest" description="Disordered" evidence="1">
    <location>
        <begin position="211"/>
        <end position="231"/>
    </location>
</feature>